<dbReference type="Gene3D" id="3.40.50.1820">
    <property type="entry name" value="alpha/beta hydrolase"/>
    <property type="match status" value="1"/>
</dbReference>
<evidence type="ECO:0000259" key="2">
    <source>
        <dbReference type="Pfam" id="PF20410"/>
    </source>
</evidence>
<proteinExistence type="predicted"/>
<dbReference type="AlphaFoldDB" id="A0A0S2F5M3"/>
<dbReference type="KEGG" id="lab:LA76x_0696"/>
<dbReference type="PATRIC" id="fig|84531.8.peg.724"/>
<dbReference type="InterPro" id="IPR029058">
    <property type="entry name" value="AB_hydrolase_fold"/>
</dbReference>
<dbReference type="Pfam" id="PF20410">
    <property type="entry name" value="X-Tfes_XVIPCD"/>
    <property type="match status" value="1"/>
</dbReference>
<feature type="domain" description="X-Tfes XVIPCD" evidence="2">
    <location>
        <begin position="329"/>
        <end position="428"/>
    </location>
</feature>
<reference evidence="3 4" key="1">
    <citation type="journal article" date="2015" name="BMC Genomics">
        <title>Comparative genomics and metabolic profiling of the genus Lysobacter.</title>
        <authorList>
            <person name="de Bruijn I."/>
            <person name="Cheng X."/>
            <person name="de Jager V."/>
            <person name="Exposito R.G."/>
            <person name="Watrous J."/>
            <person name="Patel N."/>
            <person name="Postma J."/>
            <person name="Dorrestein P.C."/>
            <person name="Kobayashi D."/>
            <person name="Raaijmakers J.M."/>
        </authorList>
    </citation>
    <scope>NUCLEOTIDE SEQUENCE [LARGE SCALE GENOMIC DNA]</scope>
    <source>
        <strain evidence="3 4">76</strain>
    </source>
</reference>
<evidence type="ECO:0000256" key="1">
    <source>
        <dbReference type="SAM" id="MobiDB-lite"/>
    </source>
</evidence>
<dbReference type="eggNOG" id="COG5153">
    <property type="taxonomic scope" value="Bacteria"/>
</dbReference>
<accession>A0A0S2F5M3</accession>
<dbReference type="Pfam" id="PF26363">
    <property type="entry name" value="Phospholipase-like"/>
    <property type="match status" value="1"/>
</dbReference>
<name>A0A0S2F5M3_LYSAN</name>
<protein>
    <submittedName>
        <fullName evidence="3">Lipase family protein</fullName>
    </submittedName>
</protein>
<dbReference type="EMBL" id="CP011129">
    <property type="protein sequence ID" value="ALN78857.1"/>
    <property type="molecule type" value="Genomic_DNA"/>
</dbReference>
<dbReference type="STRING" id="84531.LA76x_0696"/>
<dbReference type="RefSeq" id="WP_057916598.1">
    <property type="nucleotide sequence ID" value="NZ_CP011129.1"/>
</dbReference>
<dbReference type="SUPFAM" id="SSF53474">
    <property type="entry name" value="alpha/beta-Hydrolases"/>
    <property type="match status" value="1"/>
</dbReference>
<keyword evidence="4" id="KW-1185">Reference proteome</keyword>
<dbReference type="Proteomes" id="UP000060787">
    <property type="component" value="Chromosome"/>
</dbReference>
<organism evidence="3 4">
    <name type="scientific">Lysobacter antibioticus</name>
    <dbReference type="NCBI Taxonomy" id="84531"/>
    <lineage>
        <taxon>Bacteria</taxon>
        <taxon>Pseudomonadati</taxon>
        <taxon>Pseudomonadota</taxon>
        <taxon>Gammaproteobacteria</taxon>
        <taxon>Lysobacterales</taxon>
        <taxon>Lysobacteraceae</taxon>
        <taxon>Lysobacter</taxon>
    </lineage>
</organism>
<evidence type="ECO:0000313" key="3">
    <source>
        <dbReference type="EMBL" id="ALN78857.1"/>
    </source>
</evidence>
<feature type="region of interest" description="Disordered" evidence="1">
    <location>
        <begin position="434"/>
        <end position="455"/>
    </location>
</feature>
<sequence length="455" mass="49374">MNSHSQQYANLASDAYSPYAPGRRARGLEEKVRIDEVTYKVIEHVDRPSGYQGTIYQRLDTGAIVVAHRGTEFGREFVKDGLLADGGMIAARVNRQADDAIGLTRRAVEYAQGLKHELGRDVPVTVTGHSLGGCLAQISAYRFGLGGETFNPYGAASLRDRIPEGGIQVLNHVMAGDMVSAAGRHFGRVRMYAVEQEVDTLTRVGRYADNGDRLDIRYALPAAAAGWESHRMHHFLPVDGEGRRDRSVLDDPQAQRLAQQHRPMFDKYRSDMLLTREGASIAAALAQGARGMAGELLRHLPDRPQSPFDETVRRLPPLPAAAPSDPRLAGHPDHRMYGQVRAGVAAIQQGQGLARGEDGERTAASLLVLAKRSGLSRVDQIVAGHAPGQPEQLFVVQGDPRDPAHIRAQMSAADAAKTPVAESLRELAALNARAPAQALAPDAQDRTRPAPMRPH</sequence>
<evidence type="ECO:0000313" key="4">
    <source>
        <dbReference type="Proteomes" id="UP000060787"/>
    </source>
</evidence>
<gene>
    <name evidence="3" type="ORF">LA76x_0696</name>
</gene>
<dbReference type="InterPro" id="IPR046519">
    <property type="entry name" value="X-Tfes_XVIPCD"/>
</dbReference>